<sequence>MNGNVSKQNQQQQQRQQSPTKIEKKFYYHENCVFNQLTSSPTTTTGQQQPTNGFQHNLSGGSGYDSDSSFIIRKNKGKITPQPASPSVYRAVQRGEDIPFQGLQRTTPIRNDGRIKFDPNTDTDSGVDFSITKKSEDWDNLDEWQAQITNDFDYIYDTLRSVSTTNAAPKKSNKHKSVAFEAVDEVQLIDADESDEFYEEEEEELIMDGDDDEEELERKAEYSYGGLLRPGSHRPSDKAHSFEHFLNTQPDLIDKVSRMEEDPQGRPCVIKTKSSTRKSRSPSRRINAGRTPPILRSSSNNNNIFTSDSEIEPDFLTKKTDTFTSPPKLSSAVPKSYFHSPNIIIDDPNISSG</sequence>
<protein>
    <submittedName>
        <fullName evidence="2">Uncharacterized protein</fullName>
    </submittedName>
</protein>
<dbReference type="AlphaFoldDB" id="A0A1Y3AMB6"/>
<evidence type="ECO:0000313" key="3">
    <source>
        <dbReference type="Proteomes" id="UP000194236"/>
    </source>
</evidence>
<feature type="compositionally biased region" description="Basic residues" evidence="1">
    <location>
        <begin position="274"/>
        <end position="283"/>
    </location>
</feature>
<gene>
    <name evidence="2" type="ORF">BLA29_003585</name>
</gene>
<feature type="region of interest" description="Disordered" evidence="1">
    <location>
        <begin position="38"/>
        <end position="69"/>
    </location>
</feature>
<accession>A0A1Y3AMB6</accession>
<proteinExistence type="predicted"/>
<reference evidence="2 3" key="1">
    <citation type="submission" date="2017-03" db="EMBL/GenBank/DDBJ databases">
        <title>Genome Survey of Euroglyphus maynei.</title>
        <authorList>
            <person name="Arlian L.G."/>
            <person name="Morgan M.S."/>
            <person name="Rider S.D."/>
        </authorList>
    </citation>
    <scope>NUCLEOTIDE SEQUENCE [LARGE SCALE GENOMIC DNA]</scope>
    <source>
        <strain evidence="2">Arlian Lab</strain>
        <tissue evidence="2">Whole body</tissue>
    </source>
</reference>
<feature type="compositionally biased region" description="Low complexity" evidence="1">
    <location>
        <begin position="38"/>
        <end position="55"/>
    </location>
</feature>
<feature type="compositionally biased region" description="Polar residues" evidence="1">
    <location>
        <begin position="296"/>
        <end position="308"/>
    </location>
</feature>
<evidence type="ECO:0000313" key="2">
    <source>
        <dbReference type="EMBL" id="OTF69167.1"/>
    </source>
</evidence>
<name>A0A1Y3AMB6_EURMA</name>
<organism evidence="2 3">
    <name type="scientific">Euroglyphus maynei</name>
    <name type="common">Mayne's house dust mite</name>
    <dbReference type="NCBI Taxonomy" id="6958"/>
    <lineage>
        <taxon>Eukaryota</taxon>
        <taxon>Metazoa</taxon>
        <taxon>Ecdysozoa</taxon>
        <taxon>Arthropoda</taxon>
        <taxon>Chelicerata</taxon>
        <taxon>Arachnida</taxon>
        <taxon>Acari</taxon>
        <taxon>Acariformes</taxon>
        <taxon>Sarcoptiformes</taxon>
        <taxon>Astigmata</taxon>
        <taxon>Psoroptidia</taxon>
        <taxon>Analgoidea</taxon>
        <taxon>Pyroglyphidae</taxon>
        <taxon>Pyroglyphinae</taxon>
        <taxon>Euroglyphus</taxon>
    </lineage>
</organism>
<dbReference type="OrthoDB" id="19092at2759"/>
<feature type="region of interest" description="Disordered" evidence="1">
    <location>
        <begin position="1"/>
        <end position="24"/>
    </location>
</feature>
<keyword evidence="3" id="KW-1185">Reference proteome</keyword>
<dbReference type="EMBL" id="MUJZ01071892">
    <property type="protein sequence ID" value="OTF69167.1"/>
    <property type="molecule type" value="Genomic_DNA"/>
</dbReference>
<evidence type="ECO:0000256" key="1">
    <source>
        <dbReference type="SAM" id="MobiDB-lite"/>
    </source>
</evidence>
<comment type="caution">
    <text evidence="2">The sequence shown here is derived from an EMBL/GenBank/DDBJ whole genome shotgun (WGS) entry which is preliminary data.</text>
</comment>
<feature type="region of interest" description="Disordered" evidence="1">
    <location>
        <begin position="259"/>
        <end position="311"/>
    </location>
</feature>
<feature type="compositionally biased region" description="Low complexity" evidence="1">
    <location>
        <begin position="8"/>
        <end position="17"/>
    </location>
</feature>
<dbReference type="Proteomes" id="UP000194236">
    <property type="component" value="Unassembled WGS sequence"/>
</dbReference>